<gene>
    <name evidence="2" type="ORF">QQ020_31495</name>
</gene>
<feature type="region of interest" description="Disordered" evidence="1">
    <location>
        <begin position="134"/>
        <end position="155"/>
    </location>
</feature>
<proteinExistence type="predicted"/>
<reference evidence="2" key="1">
    <citation type="submission" date="2023-06" db="EMBL/GenBank/DDBJ databases">
        <title>Genomic of Agaribacillus aureum.</title>
        <authorList>
            <person name="Wang G."/>
        </authorList>
    </citation>
    <scope>NUCLEOTIDE SEQUENCE</scope>
    <source>
        <strain evidence="2">BMA12</strain>
    </source>
</reference>
<comment type="caution">
    <text evidence="2">The sequence shown here is derived from an EMBL/GenBank/DDBJ whole genome shotgun (WGS) entry which is preliminary data.</text>
</comment>
<protein>
    <submittedName>
        <fullName evidence="2">Uncharacterized protein</fullName>
    </submittedName>
</protein>
<keyword evidence="3" id="KW-1185">Reference proteome</keyword>
<dbReference type="RefSeq" id="WP_346761974.1">
    <property type="nucleotide sequence ID" value="NZ_JAUJEB010000010.1"/>
</dbReference>
<dbReference type="EMBL" id="JAUJEB010000010">
    <property type="protein sequence ID" value="MDN5216636.1"/>
    <property type="molecule type" value="Genomic_DNA"/>
</dbReference>
<dbReference type="Proteomes" id="UP001172083">
    <property type="component" value="Unassembled WGS sequence"/>
</dbReference>
<name>A0ABT8LJR2_9BACT</name>
<feature type="compositionally biased region" description="Basic and acidic residues" evidence="1">
    <location>
        <begin position="134"/>
        <end position="151"/>
    </location>
</feature>
<evidence type="ECO:0000313" key="3">
    <source>
        <dbReference type="Proteomes" id="UP001172083"/>
    </source>
</evidence>
<evidence type="ECO:0000256" key="1">
    <source>
        <dbReference type="SAM" id="MobiDB-lite"/>
    </source>
</evidence>
<accession>A0ABT8LJR2</accession>
<evidence type="ECO:0000313" key="2">
    <source>
        <dbReference type="EMBL" id="MDN5216636.1"/>
    </source>
</evidence>
<organism evidence="2 3">
    <name type="scientific">Agaribacillus aureus</name>
    <dbReference type="NCBI Taxonomy" id="3051825"/>
    <lineage>
        <taxon>Bacteria</taxon>
        <taxon>Pseudomonadati</taxon>
        <taxon>Bacteroidota</taxon>
        <taxon>Cytophagia</taxon>
        <taxon>Cytophagales</taxon>
        <taxon>Splendidivirgaceae</taxon>
        <taxon>Agaribacillus</taxon>
    </lineage>
</organism>
<sequence length="265" mass="29275">MAYTDNCDIFGGFHENGFNTIIQHIQHQRPSLFNYATMDLASNHEMLCKEIDFHEAVNRFDNPVVSSTPYLPIPGYDGTSGISYCIQITEAKIDFHPENSIPLPPELHPLGPQKMTLKAKICVGLGCPDRELTDKLSNEGKGRTSNDKKAPESPTTGIPFRRLTCFCLEVYGVINVIRSSDDLKMGLEGLEIVDIKPEGLENILECYVSTVIHLSLLPKLTLALSDLVFELTDLITLAPTPISAAVPFNPAIAQDEVKIMMNLTT</sequence>